<evidence type="ECO:0000256" key="1">
    <source>
        <dbReference type="SAM" id="Phobius"/>
    </source>
</evidence>
<gene>
    <name evidence="3" type="ORF">F1649_21560</name>
</gene>
<organism evidence="3 4">
    <name type="scientific">Arcticibacter tournemirensis</name>
    <dbReference type="NCBI Taxonomy" id="699437"/>
    <lineage>
        <taxon>Bacteria</taxon>
        <taxon>Pseudomonadati</taxon>
        <taxon>Bacteroidota</taxon>
        <taxon>Sphingobacteriia</taxon>
        <taxon>Sphingobacteriales</taxon>
        <taxon>Sphingobacteriaceae</taxon>
        <taxon>Arcticibacter</taxon>
    </lineage>
</organism>
<dbReference type="PANTHER" id="PTHR36933:SF1">
    <property type="entry name" value="SLL0788 PROTEIN"/>
    <property type="match status" value="1"/>
</dbReference>
<feature type="transmembrane region" description="Helical" evidence="1">
    <location>
        <begin position="16"/>
        <end position="36"/>
    </location>
</feature>
<accession>A0A5M9GNY5</accession>
<reference evidence="3 4" key="1">
    <citation type="submission" date="2019-09" db="EMBL/GenBank/DDBJ databases">
        <title>Pararcticibacter amylolyticus gen. nov., sp. nov., isolated from a rottenly hemp rope, and reclassification of Pedobacter tournemirensis as Pararcticibacter tournemirensis comb. nov.</title>
        <authorList>
            <person name="Cai Y."/>
        </authorList>
    </citation>
    <scope>NUCLEOTIDE SEQUENCE [LARGE SCALE GENOMIC DNA]</scope>
    <source>
        <strain evidence="3 4">TF5-37.2-LB10</strain>
    </source>
</reference>
<evidence type="ECO:0000259" key="2">
    <source>
        <dbReference type="Pfam" id="PF03713"/>
    </source>
</evidence>
<evidence type="ECO:0000313" key="3">
    <source>
        <dbReference type="EMBL" id="KAA8475457.1"/>
    </source>
</evidence>
<feature type="domain" description="DUF305" evidence="2">
    <location>
        <begin position="91"/>
        <end position="152"/>
    </location>
</feature>
<keyword evidence="1" id="KW-0472">Membrane</keyword>
<dbReference type="AlphaFoldDB" id="A0A5M9GNY5"/>
<name>A0A5M9GNY5_9SPHI</name>
<keyword evidence="1" id="KW-0812">Transmembrane</keyword>
<dbReference type="RefSeq" id="WP_141815806.1">
    <property type="nucleotide sequence ID" value="NZ_VFPL01000001.1"/>
</dbReference>
<dbReference type="PANTHER" id="PTHR36933">
    <property type="entry name" value="SLL0788 PROTEIN"/>
    <property type="match status" value="1"/>
</dbReference>
<dbReference type="Proteomes" id="UP000322918">
    <property type="component" value="Unassembled WGS sequence"/>
</dbReference>
<proteinExistence type="predicted"/>
<evidence type="ECO:0000313" key="4">
    <source>
        <dbReference type="Proteomes" id="UP000322918"/>
    </source>
</evidence>
<dbReference type="EMBL" id="VWNE01000053">
    <property type="protein sequence ID" value="KAA8475457.1"/>
    <property type="molecule type" value="Genomic_DNA"/>
</dbReference>
<comment type="caution">
    <text evidence="3">The sequence shown here is derived from an EMBL/GenBank/DDBJ whole genome shotgun (WGS) entry which is preliminary data.</text>
</comment>
<keyword evidence="4" id="KW-1185">Reference proteome</keyword>
<dbReference type="Gene3D" id="1.20.1260.10">
    <property type="match status" value="1"/>
</dbReference>
<dbReference type="Pfam" id="PF03713">
    <property type="entry name" value="DUF305"/>
    <property type="match status" value="1"/>
</dbReference>
<dbReference type="InterPro" id="IPR005183">
    <property type="entry name" value="DUF305_CopM-like"/>
</dbReference>
<feature type="transmembrane region" description="Helical" evidence="1">
    <location>
        <begin position="78"/>
        <end position="94"/>
    </location>
</feature>
<dbReference type="InterPro" id="IPR012347">
    <property type="entry name" value="Ferritin-like"/>
</dbReference>
<dbReference type="OrthoDB" id="517560at2"/>
<protein>
    <submittedName>
        <fullName evidence="3">DUF305 domain-containing protein</fullName>
    </submittedName>
</protein>
<sequence length="156" mass="17899">MESQKSENEMMSYRKFALTMGISFMVMYFIMFINIVDIDHFYISLTRIYMALLMVSPMAIIMLLMMGKMYPNKKMNKAIIIGSIAVFGLVLTALRTQTPVGDEQYMKAMIPHHSSAIMTSQNANIKDPEVRKLADEIIEAQKREIAEMKAILARMK</sequence>
<keyword evidence="1" id="KW-1133">Transmembrane helix</keyword>
<feature type="transmembrane region" description="Helical" evidence="1">
    <location>
        <begin position="48"/>
        <end position="66"/>
    </location>
</feature>